<reference evidence="1 2" key="1">
    <citation type="journal article" date="2011" name="Proc. Natl. Acad. Sci. U.S.A.">
        <title>Comparative genomics of xylose-fermenting fungi for enhanced biofuel production.</title>
        <authorList>
            <person name="Wohlbach D.J."/>
            <person name="Kuo A."/>
            <person name="Sato T.K."/>
            <person name="Potts K.M."/>
            <person name="Salamov A.A."/>
            <person name="LaButti K.M."/>
            <person name="Sun H."/>
            <person name="Clum A."/>
            <person name="Pangilinan J.L."/>
            <person name="Lindquist E.A."/>
            <person name="Lucas S."/>
            <person name="Lapidus A."/>
            <person name="Jin M."/>
            <person name="Gunawan C."/>
            <person name="Balan V."/>
            <person name="Dale B.E."/>
            <person name="Jeffries T.W."/>
            <person name="Zinkel R."/>
            <person name="Barry K.W."/>
            <person name="Grigoriev I.V."/>
            <person name="Gasch A.P."/>
        </authorList>
    </citation>
    <scope>NUCLEOTIDE SEQUENCE [LARGE SCALE GENOMIC DNA]</scope>
    <source>
        <strain evidence="2">ATCC 10573 / BCRC 21748 / CBS 615 / JCM 9827 / NBRC 10315 / NRRL Y-1498 / VKM Y-70</strain>
    </source>
</reference>
<gene>
    <name evidence="1" type="ORF">CANTEDRAFT_112245</name>
</gene>
<dbReference type="AlphaFoldDB" id="G3AWE9"/>
<organism evidence="2">
    <name type="scientific">Candida tenuis (strain ATCC 10573 / BCRC 21748 / CBS 615 / JCM 9827 / NBRC 10315 / NRRL Y-1498 / VKM Y-70)</name>
    <name type="common">Yeast</name>
    <name type="synonym">Yamadazyma tenuis</name>
    <dbReference type="NCBI Taxonomy" id="590646"/>
    <lineage>
        <taxon>Eukaryota</taxon>
        <taxon>Fungi</taxon>
        <taxon>Dikarya</taxon>
        <taxon>Ascomycota</taxon>
        <taxon>Saccharomycotina</taxon>
        <taxon>Pichiomycetes</taxon>
        <taxon>Debaryomycetaceae</taxon>
        <taxon>Yamadazyma</taxon>
    </lineage>
</organism>
<name>G3AWE9_CANTC</name>
<dbReference type="Proteomes" id="UP000000707">
    <property type="component" value="Unassembled WGS sequence"/>
</dbReference>
<dbReference type="HOGENOM" id="CLU_3050131_0_0_1"/>
<sequence length="54" mass="6352">MPIVLKIMQSYSPFKHKITRYCRQECFFHSFYSSASLTDPFTLSIEQDSKSAKK</sequence>
<dbReference type="EMBL" id="GL996510">
    <property type="protein sequence ID" value="EGV66526.1"/>
    <property type="molecule type" value="Genomic_DNA"/>
</dbReference>
<evidence type="ECO:0000313" key="2">
    <source>
        <dbReference type="Proteomes" id="UP000000707"/>
    </source>
</evidence>
<proteinExistence type="predicted"/>
<accession>G3AWE9</accession>
<keyword evidence="2" id="KW-1185">Reference proteome</keyword>
<protein>
    <submittedName>
        <fullName evidence="1">Uncharacterized protein</fullName>
    </submittedName>
</protein>
<evidence type="ECO:0000313" key="1">
    <source>
        <dbReference type="EMBL" id="EGV66526.1"/>
    </source>
</evidence>